<dbReference type="PROSITE" id="PS51257">
    <property type="entry name" value="PROKAR_LIPOPROTEIN"/>
    <property type="match status" value="1"/>
</dbReference>
<evidence type="ECO:0000256" key="2">
    <source>
        <dbReference type="ARBA" id="ARBA00005695"/>
    </source>
</evidence>
<evidence type="ECO:0000256" key="3">
    <source>
        <dbReference type="ARBA" id="ARBA00022448"/>
    </source>
</evidence>
<dbReference type="GO" id="GO:0015833">
    <property type="term" value="P:peptide transport"/>
    <property type="evidence" value="ECO:0007669"/>
    <property type="project" value="UniProtKB-KW"/>
</dbReference>
<dbReference type="OrthoDB" id="403896at2"/>
<dbReference type="GO" id="GO:1904680">
    <property type="term" value="F:peptide transmembrane transporter activity"/>
    <property type="evidence" value="ECO:0007669"/>
    <property type="project" value="TreeGrafter"/>
</dbReference>
<sequence length="538" mass="59660">MKIKTIVATLITASAALILAACGNNKQSNNSTSNKVINSEVNAELQTLDPSKYSDSSSSEAIQNSYEGLYAFNQKNKPVLAGAEKVSVSKDKKVYTFALRKNAKWSNGDPVTAQDYVFGWQRTADPKTASPNTSRFAFIANGEKVSKGDVKPSQLGVKALGKYKLQVTLQQPIAYIDELLTGIPFFPQDSKLVQKYGKAYGTSSAKAVYNGPFTVNGWTGSDLNWTYKKNKYYWNKSAVKLNQVNMQVVKTPNTAINLYRESKLDYVPLSGNFIKQYQNNKNFHKQLTPMIGYFGFNTKRKTTGNVHVRRAIGMAVDKKLLVKNVIYAGAPLNGIVPANFAFNTATGSDYRKDAGDMLPYDVTKARAEWKQAQKTLGKKITIELLTSDTDESKLVGEFLQSNLMKNLPGLTIKLRSIPLKSRLASTTAYNFDVVYGTWSPDFADPVNFIADGGSYHLSTDYKNSKYEQDLADAAGKYATDPKKRWDALIDAEKQVVQKDAFMVPVYQGGQAYLLSSRVKNFQISPYGGIVFYKNAELK</sequence>
<dbReference type="InterPro" id="IPR023765">
    <property type="entry name" value="SBP_5_CS"/>
</dbReference>
<dbReference type="PIRSF" id="PIRSF002741">
    <property type="entry name" value="MppA"/>
    <property type="match status" value="1"/>
</dbReference>
<dbReference type="Gene3D" id="3.90.76.10">
    <property type="entry name" value="Dipeptide-binding Protein, Domain 1"/>
    <property type="match status" value="1"/>
</dbReference>
<dbReference type="PANTHER" id="PTHR30290:SF10">
    <property type="entry name" value="PERIPLASMIC OLIGOPEPTIDE-BINDING PROTEIN-RELATED"/>
    <property type="match status" value="1"/>
</dbReference>
<keyword evidence="9" id="KW-1185">Reference proteome</keyword>
<evidence type="ECO:0000256" key="4">
    <source>
        <dbReference type="ARBA" id="ARBA00022729"/>
    </source>
</evidence>
<proteinExistence type="inferred from homology"/>
<reference evidence="8 9" key="1">
    <citation type="submission" date="2012-06" db="EMBL/GenBank/DDBJ databases">
        <title>Draft Genome Sequence of Lactobacillus pasteurii CRBIP 24.76T.</title>
        <authorList>
            <person name="Cousin S."/>
            <person name="Bouchier C."/>
            <person name="Loux V."/>
            <person name="Ma L."/>
            <person name="Creno S."/>
            <person name="Bizet C."/>
            <person name="Clermont D."/>
        </authorList>
    </citation>
    <scope>NUCLEOTIDE SEQUENCE [LARGE SCALE GENOMIC DNA]</scope>
    <source>
        <strain evidence="9">CRBIP 24.76T</strain>
    </source>
</reference>
<dbReference type="InterPro" id="IPR030678">
    <property type="entry name" value="Peptide/Ni-bd"/>
</dbReference>
<dbReference type="GO" id="GO:0042597">
    <property type="term" value="C:periplasmic space"/>
    <property type="evidence" value="ECO:0007669"/>
    <property type="project" value="UniProtKB-ARBA"/>
</dbReference>
<dbReference type="Pfam" id="PF00496">
    <property type="entry name" value="SBP_bac_5"/>
    <property type="match status" value="1"/>
</dbReference>
<comment type="similarity">
    <text evidence="2">Belongs to the bacterial solute-binding protein 5 family.</text>
</comment>
<dbReference type="PROSITE" id="PS01040">
    <property type="entry name" value="SBP_BACTERIAL_5"/>
    <property type="match status" value="1"/>
</dbReference>
<feature type="domain" description="Solute-binding protein family 5" evidence="7">
    <location>
        <begin position="78"/>
        <end position="449"/>
    </location>
</feature>
<name>I7JXT9_9LACO</name>
<protein>
    <submittedName>
        <fullName evidence="8">Oligopeptide ABC superfamily ATP binding cassette transporter, binding protein</fullName>
    </submittedName>
</protein>
<feature type="chain" id="PRO_5039504751" evidence="6">
    <location>
        <begin position="21"/>
        <end position="538"/>
    </location>
</feature>
<keyword evidence="3" id="KW-0813">Transport</keyword>
<comment type="caution">
    <text evidence="8">The sequence shown here is derived from an EMBL/GenBank/DDBJ whole genome shotgun (WGS) entry which is preliminary data.</text>
</comment>
<dbReference type="AlphaFoldDB" id="I7JXT9"/>
<dbReference type="EMBL" id="CAKD01000013">
    <property type="protein sequence ID" value="CCI84930.1"/>
    <property type="molecule type" value="Genomic_DNA"/>
</dbReference>
<dbReference type="PANTHER" id="PTHR30290">
    <property type="entry name" value="PERIPLASMIC BINDING COMPONENT OF ABC TRANSPORTER"/>
    <property type="match status" value="1"/>
</dbReference>
<keyword evidence="4 6" id="KW-0732">Signal</keyword>
<dbReference type="Proteomes" id="UP000009311">
    <property type="component" value="Unassembled WGS sequence"/>
</dbReference>
<gene>
    <name evidence="8" type="ORF">BN53_02285</name>
</gene>
<keyword evidence="5" id="KW-0653">Protein transport</keyword>
<accession>I7JXT9</accession>
<evidence type="ECO:0000313" key="8">
    <source>
        <dbReference type="EMBL" id="CCI84930.1"/>
    </source>
</evidence>
<dbReference type="InterPro" id="IPR000914">
    <property type="entry name" value="SBP_5_dom"/>
</dbReference>
<dbReference type="eggNOG" id="COG4166">
    <property type="taxonomic scope" value="Bacteria"/>
</dbReference>
<dbReference type="CDD" id="cd08504">
    <property type="entry name" value="PBP2_OppA"/>
    <property type="match status" value="1"/>
</dbReference>
<dbReference type="InterPro" id="IPR039424">
    <property type="entry name" value="SBP_5"/>
</dbReference>
<dbReference type="Gene3D" id="3.10.105.10">
    <property type="entry name" value="Dipeptide-binding Protein, Domain 3"/>
    <property type="match status" value="1"/>
</dbReference>
<dbReference type="Gene3D" id="3.40.190.10">
    <property type="entry name" value="Periplasmic binding protein-like II"/>
    <property type="match status" value="1"/>
</dbReference>
<evidence type="ECO:0000313" key="9">
    <source>
        <dbReference type="Proteomes" id="UP000009311"/>
    </source>
</evidence>
<feature type="signal peptide" evidence="6">
    <location>
        <begin position="1"/>
        <end position="20"/>
    </location>
</feature>
<dbReference type="STRING" id="1423790.BN53_02285"/>
<organism evidence="8 9">
    <name type="scientific">Lactobacillus pasteurii DSM 23907 = CRBIP 24.76</name>
    <dbReference type="NCBI Taxonomy" id="1423790"/>
    <lineage>
        <taxon>Bacteria</taxon>
        <taxon>Bacillati</taxon>
        <taxon>Bacillota</taxon>
        <taxon>Bacilli</taxon>
        <taxon>Lactobacillales</taxon>
        <taxon>Lactobacillaceae</taxon>
        <taxon>Lactobacillus</taxon>
    </lineage>
</organism>
<dbReference type="FunFam" id="3.90.76.10:FF:000001">
    <property type="entry name" value="Oligopeptide ABC transporter substrate-binding protein"/>
    <property type="match status" value="1"/>
</dbReference>
<evidence type="ECO:0000256" key="5">
    <source>
        <dbReference type="ARBA" id="ARBA00022856"/>
    </source>
</evidence>
<evidence type="ECO:0000259" key="7">
    <source>
        <dbReference type="Pfam" id="PF00496"/>
    </source>
</evidence>
<dbReference type="SUPFAM" id="SSF53850">
    <property type="entry name" value="Periplasmic binding protein-like II"/>
    <property type="match status" value="1"/>
</dbReference>
<comment type="subcellular location">
    <subcellularLocation>
        <location evidence="1">Cell membrane</location>
        <topology evidence="1">Lipid-anchor</topology>
    </subcellularLocation>
</comment>
<dbReference type="RefSeq" id="WP_009559485.1">
    <property type="nucleotide sequence ID" value="NZ_AYZN01000002.1"/>
</dbReference>
<evidence type="ECO:0000256" key="1">
    <source>
        <dbReference type="ARBA" id="ARBA00004193"/>
    </source>
</evidence>
<evidence type="ECO:0000256" key="6">
    <source>
        <dbReference type="SAM" id="SignalP"/>
    </source>
</evidence>
<keyword evidence="5" id="KW-0571">Peptide transport</keyword>
<dbReference type="GO" id="GO:0043190">
    <property type="term" value="C:ATP-binding cassette (ABC) transporter complex"/>
    <property type="evidence" value="ECO:0007669"/>
    <property type="project" value="InterPro"/>
</dbReference>